<name>A0A5E4NHX2_9HEMI</name>
<dbReference type="PRINTS" id="PR00111">
    <property type="entry name" value="ABHYDROLASE"/>
</dbReference>
<keyword evidence="3" id="KW-1185">Reference proteome</keyword>
<dbReference type="PANTHER" id="PTHR46331:SF2">
    <property type="entry name" value="VALACYCLOVIR HYDROLASE"/>
    <property type="match status" value="1"/>
</dbReference>
<dbReference type="SUPFAM" id="SSF53474">
    <property type="entry name" value="alpha/beta-Hydrolases"/>
    <property type="match status" value="1"/>
</dbReference>
<dbReference type="EMBL" id="CABPRJ010001913">
    <property type="protein sequence ID" value="VVC41144.1"/>
    <property type="molecule type" value="Genomic_DNA"/>
</dbReference>
<dbReference type="Gene3D" id="3.40.50.1820">
    <property type="entry name" value="alpha/beta hydrolase"/>
    <property type="match status" value="1"/>
</dbReference>
<dbReference type="AlphaFoldDB" id="A0A5E4NHX2"/>
<keyword evidence="2" id="KW-0378">Hydrolase</keyword>
<sequence length="268" mass="29922">MSQTQSTSEVGQKPTKIKIDKYEINYSKFGNGPHALLLCPGLLGCVDNFKPIIDHFDRGKYTMVAWDPPGYGLSRPPDREFPPKILHRDADLAISLMDALHIDTYSVLGWCDGGSTALIMAASGKTAGRLRKAVVWSCKAFVTASAVELYNSRRNVIQWSPQVKQRNVEKYGMPYFQHTFNAWVDWYQGLLHRNAGEIISRRELADISVPTLILHGGQDALVPAEHALYLQQNIDNSSLEIIPEGKHLLHFTIAGNFNTIVENFLAAT</sequence>
<evidence type="ECO:0000313" key="3">
    <source>
        <dbReference type="Proteomes" id="UP000325440"/>
    </source>
</evidence>
<gene>
    <name evidence="2" type="ORF">CINCED_3A003329</name>
</gene>
<dbReference type="InterPro" id="IPR029058">
    <property type="entry name" value="AB_hydrolase_fold"/>
</dbReference>
<dbReference type="InterPro" id="IPR000073">
    <property type="entry name" value="AB_hydrolase_1"/>
</dbReference>
<protein>
    <submittedName>
        <fullName evidence="2">Alpha/beta hydrolase fold-1,Alpha/Beta hydrolase fold</fullName>
    </submittedName>
</protein>
<dbReference type="PANTHER" id="PTHR46331">
    <property type="entry name" value="VALACYCLOVIR HYDROLASE"/>
    <property type="match status" value="1"/>
</dbReference>
<evidence type="ECO:0000259" key="1">
    <source>
        <dbReference type="Pfam" id="PF12697"/>
    </source>
</evidence>
<accession>A0A5E4NHX2</accession>
<dbReference type="Pfam" id="PF12697">
    <property type="entry name" value="Abhydrolase_6"/>
    <property type="match status" value="1"/>
</dbReference>
<organism evidence="2 3">
    <name type="scientific">Cinara cedri</name>
    <dbReference type="NCBI Taxonomy" id="506608"/>
    <lineage>
        <taxon>Eukaryota</taxon>
        <taxon>Metazoa</taxon>
        <taxon>Ecdysozoa</taxon>
        <taxon>Arthropoda</taxon>
        <taxon>Hexapoda</taxon>
        <taxon>Insecta</taxon>
        <taxon>Pterygota</taxon>
        <taxon>Neoptera</taxon>
        <taxon>Paraneoptera</taxon>
        <taxon>Hemiptera</taxon>
        <taxon>Sternorrhyncha</taxon>
        <taxon>Aphidomorpha</taxon>
        <taxon>Aphidoidea</taxon>
        <taxon>Aphididae</taxon>
        <taxon>Lachninae</taxon>
        <taxon>Cinara</taxon>
    </lineage>
</organism>
<feature type="domain" description="AB hydrolase-1" evidence="1">
    <location>
        <begin position="36"/>
        <end position="251"/>
    </location>
</feature>
<reference evidence="2 3" key="1">
    <citation type="submission" date="2019-08" db="EMBL/GenBank/DDBJ databases">
        <authorList>
            <person name="Alioto T."/>
            <person name="Alioto T."/>
            <person name="Gomez Garrido J."/>
        </authorList>
    </citation>
    <scope>NUCLEOTIDE SEQUENCE [LARGE SCALE GENOMIC DNA]</scope>
</reference>
<dbReference type="GO" id="GO:0017171">
    <property type="term" value="F:serine hydrolase activity"/>
    <property type="evidence" value="ECO:0007669"/>
    <property type="project" value="TreeGrafter"/>
</dbReference>
<proteinExistence type="predicted"/>
<evidence type="ECO:0000313" key="2">
    <source>
        <dbReference type="EMBL" id="VVC41144.1"/>
    </source>
</evidence>
<dbReference type="OrthoDB" id="19657at2759"/>
<dbReference type="Proteomes" id="UP000325440">
    <property type="component" value="Unassembled WGS sequence"/>
</dbReference>